<gene>
    <name evidence="6" type="ORF">B0H67DRAFT_484762</name>
</gene>
<keyword evidence="3 6" id="KW-0378">Hydrolase</keyword>
<dbReference type="InterPro" id="IPR018171">
    <property type="entry name" value="Pept_tRNA_hydro_CS"/>
</dbReference>
<dbReference type="NCBIfam" id="TIGR00447">
    <property type="entry name" value="pth"/>
    <property type="match status" value="1"/>
</dbReference>
<dbReference type="EMBL" id="JAUKUA010000003">
    <property type="protein sequence ID" value="KAK0720230.1"/>
    <property type="molecule type" value="Genomic_DNA"/>
</dbReference>
<keyword evidence="7" id="KW-1185">Reference proteome</keyword>
<dbReference type="PROSITE" id="PS01196">
    <property type="entry name" value="PEPT_TRNA_HYDROL_2"/>
    <property type="match status" value="1"/>
</dbReference>
<protein>
    <recommendedName>
        <fullName evidence="1">peptidyl-tRNA hydrolase</fullName>
        <ecNumber evidence="1">3.1.1.29</ecNumber>
    </recommendedName>
</protein>
<dbReference type="GO" id="GO:0004045">
    <property type="term" value="F:peptidyl-tRNA hydrolase activity"/>
    <property type="evidence" value="ECO:0007669"/>
    <property type="project" value="UniProtKB-EC"/>
</dbReference>
<dbReference type="AlphaFoldDB" id="A0AA40DYD5"/>
<sequence length="204" mass="22586">MSIRRILIVSLGNPGQYRDTFHSVGHMALESLQRRIPAEQPSFASQRHGKKAVLTSAGRKYILLQSPTLMNVTGPWLAKAYKEYLVDEGLSPAEVGLVLVHDDLEEELGAVKIRQWTRSHRGHNGVKSVLASLRPDAQSPPWARISVGIGRPAERDQSVVSDFVLSKMPKHAKGVIDEKASRSLIDALIELERKWEALAPKTDG</sequence>
<dbReference type="GO" id="GO:0000049">
    <property type="term" value="F:tRNA binding"/>
    <property type="evidence" value="ECO:0007669"/>
    <property type="project" value="UniProtKB-KW"/>
</dbReference>
<dbReference type="InterPro" id="IPR001328">
    <property type="entry name" value="Pept_tRNA_hydro"/>
</dbReference>
<proteinExistence type="inferred from homology"/>
<evidence type="ECO:0000256" key="3">
    <source>
        <dbReference type="ARBA" id="ARBA00022801"/>
    </source>
</evidence>
<dbReference type="Gene3D" id="3.40.50.1470">
    <property type="entry name" value="Peptidyl-tRNA hydrolase"/>
    <property type="match status" value="1"/>
</dbReference>
<evidence type="ECO:0000313" key="6">
    <source>
        <dbReference type="EMBL" id="KAK0720230.1"/>
    </source>
</evidence>
<organism evidence="6 7">
    <name type="scientific">Lasiosphaeris hirsuta</name>
    <dbReference type="NCBI Taxonomy" id="260670"/>
    <lineage>
        <taxon>Eukaryota</taxon>
        <taxon>Fungi</taxon>
        <taxon>Dikarya</taxon>
        <taxon>Ascomycota</taxon>
        <taxon>Pezizomycotina</taxon>
        <taxon>Sordariomycetes</taxon>
        <taxon>Sordariomycetidae</taxon>
        <taxon>Sordariales</taxon>
        <taxon>Lasiosphaeriaceae</taxon>
        <taxon>Lasiosphaeris</taxon>
    </lineage>
</organism>
<evidence type="ECO:0000313" key="7">
    <source>
        <dbReference type="Proteomes" id="UP001172102"/>
    </source>
</evidence>
<dbReference type="PANTHER" id="PTHR17224">
    <property type="entry name" value="PEPTIDYL-TRNA HYDROLASE"/>
    <property type="match status" value="1"/>
</dbReference>
<evidence type="ECO:0000256" key="1">
    <source>
        <dbReference type="ARBA" id="ARBA00013260"/>
    </source>
</evidence>
<evidence type="ECO:0000256" key="5">
    <source>
        <dbReference type="ARBA" id="ARBA00038063"/>
    </source>
</evidence>
<dbReference type="PANTHER" id="PTHR17224:SF1">
    <property type="entry name" value="PEPTIDYL-TRNA HYDROLASE"/>
    <property type="match status" value="1"/>
</dbReference>
<evidence type="ECO:0000256" key="4">
    <source>
        <dbReference type="ARBA" id="ARBA00022884"/>
    </source>
</evidence>
<dbReference type="Proteomes" id="UP001172102">
    <property type="component" value="Unassembled WGS sequence"/>
</dbReference>
<name>A0AA40DYD5_9PEZI</name>
<keyword evidence="4" id="KW-0694">RNA-binding</keyword>
<accession>A0AA40DYD5</accession>
<comment type="caution">
    <text evidence="6">The sequence shown here is derived from an EMBL/GenBank/DDBJ whole genome shotgun (WGS) entry which is preliminary data.</text>
</comment>
<comment type="similarity">
    <text evidence="5">Belongs to the PTH family.</text>
</comment>
<keyword evidence="2" id="KW-0820">tRNA-binding</keyword>
<dbReference type="Pfam" id="PF01195">
    <property type="entry name" value="Pept_tRNA_hydro"/>
    <property type="match status" value="1"/>
</dbReference>
<dbReference type="EC" id="3.1.1.29" evidence="1"/>
<dbReference type="SUPFAM" id="SSF53178">
    <property type="entry name" value="Peptidyl-tRNA hydrolase-like"/>
    <property type="match status" value="1"/>
</dbReference>
<reference evidence="6" key="1">
    <citation type="submission" date="2023-06" db="EMBL/GenBank/DDBJ databases">
        <title>Genome-scale phylogeny and comparative genomics of the fungal order Sordariales.</title>
        <authorList>
            <consortium name="Lawrence Berkeley National Laboratory"/>
            <person name="Hensen N."/>
            <person name="Bonometti L."/>
            <person name="Westerberg I."/>
            <person name="Brannstrom I.O."/>
            <person name="Guillou S."/>
            <person name="Cros-Aarteil S."/>
            <person name="Calhoun S."/>
            <person name="Haridas S."/>
            <person name="Kuo A."/>
            <person name="Mondo S."/>
            <person name="Pangilinan J."/>
            <person name="Riley R."/>
            <person name="Labutti K."/>
            <person name="Andreopoulos B."/>
            <person name="Lipzen A."/>
            <person name="Chen C."/>
            <person name="Yanf M."/>
            <person name="Daum C."/>
            <person name="Ng V."/>
            <person name="Clum A."/>
            <person name="Steindorff A."/>
            <person name="Ohm R."/>
            <person name="Martin F."/>
            <person name="Silar P."/>
            <person name="Natvig D."/>
            <person name="Lalanne C."/>
            <person name="Gautier V."/>
            <person name="Ament-Velasquez S.L."/>
            <person name="Kruys A."/>
            <person name="Hutchinson M.I."/>
            <person name="Powell A.J."/>
            <person name="Barry K."/>
            <person name="Miller A.N."/>
            <person name="Grigoriev I.V."/>
            <person name="Debuchy R."/>
            <person name="Gladieux P."/>
            <person name="Thoren M.H."/>
            <person name="Johannesson H."/>
        </authorList>
    </citation>
    <scope>NUCLEOTIDE SEQUENCE</scope>
    <source>
        <strain evidence="6">SMH4607-1</strain>
    </source>
</reference>
<evidence type="ECO:0000256" key="2">
    <source>
        <dbReference type="ARBA" id="ARBA00022555"/>
    </source>
</evidence>
<dbReference type="InterPro" id="IPR036416">
    <property type="entry name" value="Pept_tRNA_hydro_sf"/>
</dbReference>